<name>A0A1G2HI41_9BACT</name>
<reference evidence="1 2" key="1">
    <citation type="journal article" date="2016" name="Nat. Commun.">
        <title>Thousands of microbial genomes shed light on interconnected biogeochemical processes in an aquifer system.</title>
        <authorList>
            <person name="Anantharaman K."/>
            <person name="Brown C.T."/>
            <person name="Hug L.A."/>
            <person name="Sharon I."/>
            <person name="Castelle C.J."/>
            <person name="Probst A.J."/>
            <person name="Thomas B.C."/>
            <person name="Singh A."/>
            <person name="Wilkins M.J."/>
            <person name="Karaoz U."/>
            <person name="Brodie E.L."/>
            <person name="Williams K.H."/>
            <person name="Hubbard S.S."/>
            <person name="Banfield J.F."/>
        </authorList>
    </citation>
    <scope>NUCLEOTIDE SEQUENCE [LARGE SCALE GENOMIC DNA]</scope>
</reference>
<dbReference type="EMBL" id="MHOI01000006">
    <property type="protein sequence ID" value="OGZ61950.1"/>
    <property type="molecule type" value="Genomic_DNA"/>
</dbReference>
<comment type="caution">
    <text evidence="1">The sequence shown here is derived from an EMBL/GenBank/DDBJ whole genome shotgun (WGS) entry which is preliminary data.</text>
</comment>
<protein>
    <submittedName>
        <fullName evidence="1">Uncharacterized protein</fullName>
    </submittedName>
</protein>
<gene>
    <name evidence="1" type="ORF">A2932_01960</name>
</gene>
<evidence type="ECO:0000313" key="1">
    <source>
        <dbReference type="EMBL" id="OGZ61950.1"/>
    </source>
</evidence>
<organism evidence="1 2">
    <name type="scientific">Candidatus Spechtbacteria bacterium RIFCSPLOWO2_01_FULL_46_10</name>
    <dbReference type="NCBI Taxonomy" id="1802163"/>
    <lineage>
        <taxon>Bacteria</taxon>
        <taxon>Candidatus Spechtiibacteriota</taxon>
    </lineage>
</organism>
<sequence length="128" mass="15153">MDKSQYERNEKKMSDEYLHKPYHQLFGNLRLNEIVRLLIAEWHTFNPYCEQTMPHTYVERLQGRLDAWNTLFGGDVDINTVLVKLLLEFAVTKDDRDLVQKTLMSCFNLRVISAKQYKALVSAMERKP</sequence>
<accession>A0A1G2HI41</accession>
<proteinExistence type="predicted"/>
<dbReference type="Proteomes" id="UP000179153">
    <property type="component" value="Unassembled WGS sequence"/>
</dbReference>
<evidence type="ECO:0000313" key="2">
    <source>
        <dbReference type="Proteomes" id="UP000179153"/>
    </source>
</evidence>
<dbReference type="AlphaFoldDB" id="A0A1G2HI41"/>